<evidence type="ECO:0000313" key="2">
    <source>
        <dbReference type="EMBL" id="CAD9565043.1"/>
    </source>
</evidence>
<feature type="compositionally biased region" description="Low complexity" evidence="1">
    <location>
        <begin position="109"/>
        <end position="119"/>
    </location>
</feature>
<dbReference type="AlphaFoldDB" id="A0A7S2K394"/>
<feature type="region of interest" description="Disordered" evidence="1">
    <location>
        <begin position="76"/>
        <end position="139"/>
    </location>
</feature>
<reference evidence="2" key="1">
    <citation type="submission" date="2021-01" db="EMBL/GenBank/DDBJ databases">
        <authorList>
            <person name="Corre E."/>
            <person name="Pelletier E."/>
            <person name="Niang G."/>
            <person name="Scheremetjew M."/>
            <person name="Finn R."/>
            <person name="Kale V."/>
            <person name="Holt S."/>
            <person name="Cochrane G."/>
            <person name="Meng A."/>
            <person name="Brown T."/>
            <person name="Cohen L."/>
        </authorList>
    </citation>
    <scope>NUCLEOTIDE SEQUENCE</scope>
    <source>
        <strain evidence="2">B650</strain>
    </source>
</reference>
<dbReference type="EMBL" id="HBGY01007646">
    <property type="protein sequence ID" value="CAD9565043.1"/>
    <property type="molecule type" value="Transcribed_RNA"/>
</dbReference>
<feature type="compositionally biased region" description="Acidic residues" evidence="1">
    <location>
        <begin position="158"/>
        <end position="181"/>
    </location>
</feature>
<proteinExistence type="predicted"/>
<sequence length="362" mass="39924">MLKTMQREAKRPGAMQKGNTKLRLLDKLSRGPGDTEQDADYGGDDVMADVSFREAKVSVSSRRELLQVSDDLVVDGEGVLGGANDGEFGGHRSFGRLTRRDDGNDGDNDNVNGNGNGNSRRGHKSTMGSGYSGAVSNDGAAMADNFYDRNISKEYDDLDYDANEQFDDDDVHAGEEPEVLSDDGGFAGDIEEDVEDDEEYDSDGKGFASSAGFKDFMRKKEIVEPSLAAHAGNDTNVISKARGDDAALSSDGGGKSSDDEINAPRPMKRTKIIPEKLGEKETERFDADGLRTLSLDAVRKEIWLHHGQIKFKKLNRIFEIKKKTPLERRNTYMEIVKELCIIQDDKTEGKVLVLKQHYQRGL</sequence>
<feature type="region of interest" description="Disordered" evidence="1">
    <location>
        <begin position="1"/>
        <end position="44"/>
    </location>
</feature>
<name>A0A7S2K394_9STRA</name>
<feature type="compositionally biased region" description="Acidic residues" evidence="1">
    <location>
        <begin position="35"/>
        <end position="44"/>
    </location>
</feature>
<organism evidence="2">
    <name type="scientific">Leptocylindrus danicus</name>
    <dbReference type="NCBI Taxonomy" id="163516"/>
    <lineage>
        <taxon>Eukaryota</taxon>
        <taxon>Sar</taxon>
        <taxon>Stramenopiles</taxon>
        <taxon>Ochrophyta</taxon>
        <taxon>Bacillariophyta</taxon>
        <taxon>Coscinodiscophyceae</taxon>
        <taxon>Chaetocerotophycidae</taxon>
        <taxon>Leptocylindrales</taxon>
        <taxon>Leptocylindraceae</taxon>
        <taxon>Leptocylindrus</taxon>
    </lineage>
</organism>
<gene>
    <name evidence="2" type="ORF">LDAN0321_LOCUS4785</name>
</gene>
<feature type="region of interest" description="Disordered" evidence="1">
    <location>
        <begin position="158"/>
        <end position="206"/>
    </location>
</feature>
<evidence type="ECO:0008006" key="3">
    <source>
        <dbReference type="Google" id="ProtNLM"/>
    </source>
</evidence>
<feature type="compositionally biased region" description="Acidic residues" evidence="1">
    <location>
        <begin position="189"/>
        <end position="201"/>
    </location>
</feature>
<protein>
    <recommendedName>
        <fullName evidence="3">Transcription initiation factor IIF subunit alpha</fullName>
    </recommendedName>
</protein>
<feature type="compositionally biased region" description="Basic and acidic residues" evidence="1">
    <location>
        <begin position="1"/>
        <end position="11"/>
    </location>
</feature>
<feature type="region of interest" description="Disordered" evidence="1">
    <location>
        <begin position="244"/>
        <end position="263"/>
    </location>
</feature>
<evidence type="ECO:0000256" key="1">
    <source>
        <dbReference type="SAM" id="MobiDB-lite"/>
    </source>
</evidence>
<accession>A0A7S2K394</accession>